<dbReference type="OrthoDB" id="5153584at2759"/>
<dbReference type="Gene3D" id="1.25.40.20">
    <property type="entry name" value="Ankyrin repeat-containing domain"/>
    <property type="match status" value="1"/>
</dbReference>
<feature type="compositionally biased region" description="Basic and acidic residues" evidence="1">
    <location>
        <begin position="100"/>
        <end position="109"/>
    </location>
</feature>
<dbReference type="EMBL" id="KI966408">
    <property type="protein sequence ID" value="EWC47688.1"/>
    <property type="molecule type" value="Genomic_DNA"/>
</dbReference>
<protein>
    <submittedName>
        <fullName evidence="2">Uncharacterized protein</fullName>
    </submittedName>
</protein>
<proteinExistence type="predicted"/>
<organism evidence="2 3">
    <name type="scientific">Drechslerella stenobrocha 248</name>
    <dbReference type="NCBI Taxonomy" id="1043628"/>
    <lineage>
        <taxon>Eukaryota</taxon>
        <taxon>Fungi</taxon>
        <taxon>Dikarya</taxon>
        <taxon>Ascomycota</taxon>
        <taxon>Pezizomycotina</taxon>
        <taxon>Orbiliomycetes</taxon>
        <taxon>Orbiliales</taxon>
        <taxon>Orbiliaceae</taxon>
        <taxon>Drechslerella</taxon>
    </lineage>
</organism>
<sequence length="485" mass="52886">MSDSAQLVDGQVLGDAIWGFSDEELTAGQGYRRTRLSIPQTGLGAVPKDDGWGFGGSDDENIVPKVGDCTERVSTNKRWGFDGSDEDTPVATASRSTEVPLHRNGSEIYNDKPSKNVGWGFGDSDVEESKASGPIIAARKKKGAVQRDTPLLKTPLGAAVAALDAATVRRLVTEPAHDVQIVDLYNNTLLHLLANPQLNENAAAQFTCWDQLLQRTREVLSLLVDSGLEIEAVNKINETPLSAAIGWRYQDYYPNDFYPSGRLKEFYKCGEGHVIIALLEAGARVNRVPYEAESDSNLPQELRELIRIYRPRHSSFTISHGNLTLSYNGTRWAARSAIDMWIAMDPTVTRFPDRFDDVLQALLADRVKTEMPVVLGNYAGDYGAEYGCEASDNTADDQVGGNGSSINYKYQSAELQSENPELTVEEIVEHLTTCGAEPGRIGGIMASADFPAGAKVAADVGLGMTNPTAGILFEIVYEEEFELIL</sequence>
<dbReference type="AlphaFoldDB" id="W7I692"/>
<dbReference type="InterPro" id="IPR036770">
    <property type="entry name" value="Ankyrin_rpt-contain_sf"/>
</dbReference>
<evidence type="ECO:0000256" key="1">
    <source>
        <dbReference type="SAM" id="MobiDB-lite"/>
    </source>
</evidence>
<dbReference type="Proteomes" id="UP000024837">
    <property type="component" value="Unassembled WGS sequence"/>
</dbReference>
<evidence type="ECO:0000313" key="2">
    <source>
        <dbReference type="EMBL" id="EWC47688.1"/>
    </source>
</evidence>
<dbReference type="SUPFAM" id="SSF48403">
    <property type="entry name" value="Ankyrin repeat"/>
    <property type="match status" value="1"/>
</dbReference>
<accession>W7I692</accession>
<dbReference type="HOGENOM" id="CLU_562605_0_0_1"/>
<feature type="region of interest" description="Disordered" evidence="1">
    <location>
        <begin position="77"/>
        <end position="109"/>
    </location>
</feature>
<keyword evidence="3" id="KW-1185">Reference proteome</keyword>
<name>W7I692_9PEZI</name>
<reference evidence="2 3" key="1">
    <citation type="submission" date="2013-05" db="EMBL/GenBank/DDBJ databases">
        <title>Drechslerella stenobrocha genome reveals carnivorous origination and mechanical trapping mechanism of predatory fungi.</title>
        <authorList>
            <person name="Liu X."/>
            <person name="Zhang W."/>
            <person name="Liu K."/>
        </authorList>
    </citation>
    <scope>NUCLEOTIDE SEQUENCE [LARGE SCALE GENOMIC DNA]</scope>
    <source>
        <strain evidence="2 3">248</strain>
    </source>
</reference>
<gene>
    <name evidence="2" type="ORF">DRE_02888</name>
</gene>
<evidence type="ECO:0000313" key="3">
    <source>
        <dbReference type="Proteomes" id="UP000024837"/>
    </source>
</evidence>